<proteinExistence type="predicted"/>
<dbReference type="EMBL" id="CP155447">
    <property type="protein sequence ID" value="XBH07200.1"/>
    <property type="molecule type" value="Genomic_DNA"/>
</dbReference>
<evidence type="ECO:0000259" key="2">
    <source>
        <dbReference type="Pfam" id="PF06439"/>
    </source>
</evidence>
<feature type="signal peptide" evidence="1">
    <location>
        <begin position="1"/>
        <end position="28"/>
    </location>
</feature>
<protein>
    <submittedName>
        <fullName evidence="3">DUF1080 domain-containing protein</fullName>
    </submittedName>
</protein>
<dbReference type="Pfam" id="PF06439">
    <property type="entry name" value="3keto-disac_hyd"/>
    <property type="match status" value="1"/>
</dbReference>
<gene>
    <name evidence="3" type="ORF">V5E97_14495</name>
</gene>
<accession>A0AAU7CQ31</accession>
<sequence>MFSNRATPLAALLALLLPAISLVTPAMARGDEAPETEAGFTSLFDGKSLAGWSHQTQTPKPHVGCTFFVRDGLLVGDQGPEHSGGFLMTDGVYKDFDLLLDLQMDYPTDSGLFIRMADDGKSQQITLDNRPKGQFGSIYIPWAQGRVHANPEGEKAFKQGEWNKVRLRVEGEPARIRFWLNDILVTDFQHTDKSTKGAPTQGRIALQVHPNVPNLTIWKDGNTVRYRNIRVKSLNALNAAP</sequence>
<dbReference type="RefSeq" id="WP_406700043.1">
    <property type="nucleotide sequence ID" value="NZ_CP155447.1"/>
</dbReference>
<dbReference type="AlphaFoldDB" id="A0AAU7CQ31"/>
<keyword evidence="1" id="KW-0732">Signal</keyword>
<feature type="domain" description="3-keto-alpha-glucoside-1,2-lyase/3-keto-2-hydroxy-glucal hydratase" evidence="2">
    <location>
        <begin position="39"/>
        <end position="232"/>
    </location>
</feature>
<feature type="chain" id="PRO_5043986095" evidence="1">
    <location>
        <begin position="29"/>
        <end position="241"/>
    </location>
</feature>
<reference evidence="3" key="1">
    <citation type="submission" date="2024-05" db="EMBL/GenBank/DDBJ databases">
        <title>Planctomycetes of the genus Singulisphaera possess chitinolytic capabilities.</title>
        <authorList>
            <person name="Ivanova A."/>
        </authorList>
    </citation>
    <scope>NUCLEOTIDE SEQUENCE</scope>
    <source>
        <strain evidence="3">Ch08T</strain>
    </source>
</reference>
<evidence type="ECO:0000256" key="1">
    <source>
        <dbReference type="SAM" id="SignalP"/>
    </source>
</evidence>
<dbReference type="GO" id="GO:0016787">
    <property type="term" value="F:hydrolase activity"/>
    <property type="evidence" value="ECO:0007669"/>
    <property type="project" value="InterPro"/>
</dbReference>
<dbReference type="InterPro" id="IPR010496">
    <property type="entry name" value="AL/BT2_dom"/>
</dbReference>
<evidence type="ECO:0000313" key="3">
    <source>
        <dbReference type="EMBL" id="XBH07200.1"/>
    </source>
</evidence>
<organism evidence="3">
    <name type="scientific">Singulisphaera sp. Ch08</name>
    <dbReference type="NCBI Taxonomy" id="3120278"/>
    <lineage>
        <taxon>Bacteria</taxon>
        <taxon>Pseudomonadati</taxon>
        <taxon>Planctomycetota</taxon>
        <taxon>Planctomycetia</taxon>
        <taxon>Isosphaerales</taxon>
        <taxon>Isosphaeraceae</taxon>
        <taxon>Singulisphaera</taxon>
    </lineage>
</organism>
<dbReference type="Gene3D" id="2.60.120.560">
    <property type="entry name" value="Exo-inulinase, domain 1"/>
    <property type="match status" value="1"/>
</dbReference>
<name>A0AAU7CQ31_9BACT</name>